<dbReference type="NCBIfam" id="NF004426">
    <property type="entry name" value="PRK05769.1"/>
    <property type="match status" value="1"/>
</dbReference>
<dbReference type="Proteomes" id="UP000320179">
    <property type="component" value="Chromosome"/>
</dbReference>
<comment type="similarity">
    <text evidence="2 6">Belongs to the class-III pyridoxal-phosphate-dependent aminotransferase family.</text>
</comment>
<evidence type="ECO:0000256" key="5">
    <source>
        <dbReference type="ARBA" id="ARBA00022898"/>
    </source>
</evidence>
<evidence type="ECO:0000313" key="7">
    <source>
        <dbReference type="EMBL" id="QDE71247.1"/>
    </source>
</evidence>
<dbReference type="EMBL" id="CP017174">
    <property type="protein sequence ID" value="QDE71247.1"/>
    <property type="molecule type" value="Genomic_DNA"/>
</dbReference>
<keyword evidence="3 7" id="KW-0032">Aminotransferase</keyword>
<comment type="cofactor">
    <cofactor evidence="1">
        <name>pyridoxal 5'-phosphate</name>
        <dbReference type="ChEBI" id="CHEBI:597326"/>
    </cofactor>
</comment>
<reference evidence="7 8" key="1">
    <citation type="journal article" date="2019" name="Science">
        <title>Social genes are selection hotspots in kin groups of a soil microbe.</title>
        <authorList>
            <person name="Wielgoss S."/>
            <person name="Wolfensberger R."/>
            <person name="Sun L."/>
            <person name="Fiegna F."/>
            <person name="Velicer G.J."/>
        </authorList>
    </citation>
    <scope>NUCLEOTIDE SEQUENCE [LARGE SCALE GENOMIC DNA]</scope>
    <source>
        <strain evidence="7 8">MC3.5.9c15</strain>
    </source>
</reference>
<dbReference type="FunFam" id="3.40.640.10:FF:000013">
    <property type="entry name" value="4-aminobutyrate aminotransferase"/>
    <property type="match status" value="1"/>
</dbReference>
<dbReference type="InterPro" id="IPR015424">
    <property type="entry name" value="PyrdxlP-dep_Trfase"/>
</dbReference>
<dbReference type="PANTHER" id="PTHR11986:SF58">
    <property type="entry name" value="LEUCINE_METHIONINE RACEMASE"/>
    <property type="match status" value="1"/>
</dbReference>
<accession>A0AAE6G5M2</accession>
<dbReference type="PROSITE" id="PS00600">
    <property type="entry name" value="AA_TRANSFER_CLASS_3"/>
    <property type="match status" value="1"/>
</dbReference>
<proteinExistence type="inferred from homology"/>
<sequence length="459" mass="49615">MTMLYPEVKVAPPGPNAQAIIAVDQRYSSPSYIKEYPLVVERGEGPWVYDVDGNRFLDFMAGIAVASTGHSHPAVVKAIHEAADRFLHICGTDFYYDAFSRLCERLASYLPEMGPKRVFLTNSGTEAVEGALKLARHHTRRQYVVAFKGGFHGRTIGAISLNSSKVAQRAFFGPLLPGVIHIPYANPYRCPNGCAPNTCGDACNPALMLEREWFVNHVDPREVAAIFVEPILGEGGYVIPPASFLQHLRRICDAHGILLVFDEVQSGIGRTGKMFAAEHFGVMPDILLSAKGIASGMPLGAIIARESVMTWPRGSHGSTYGGNPVCCAAGLATLDVVEGLLDSVRDTGEHLLRGLRELQARFPVIGDVRGVGLMVGAEFVDPATREPASAYVAELEQLAFRKGLLLLSCGKSTIRFAPPLVVGRHEVDVMLRILEECLVELALPRASPLPQPAAAGVKL</sequence>
<dbReference type="GO" id="GO:0042802">
    <property type="term" value="F:identical protein binding"/>
    <property type="evidence" value="ECO:0007669"/>
    <property type="project" value="TreeGrafter"/>
</dbReference>
<dbReference type="InterPro" id="IPR049704">
    <property type="entry name" value="Aminotrans_3_PPA_site"/>
</dbReference>
<dbReference type="InterPro" id="IPR050103">
    <property type="entry name" value="Class-III_PLP-dep_AT"/>
</dbReference>
<organism evidence="7 8">
    <name type="scientific">Myxococcus xanthus</name>
    <dbReference type="NCBI Taxonomy" id="34"/>
    <lineage>
        <taxon>Bacteria</taxon>
        <taxon>Pseudomonadati</taxon>
        <taxon>Myxococcota</taxon>
        <taxon>Myxococcia</taxon>
        <taxon>Myxococcales</taxon>
        <taxon>Cystobacterineae</taxon>
        <taxon>Myxococcaceae</taxon>
        <taxon>Myxococcus</taxon>
    </lineage>
</organism>
<evidence type="ECO:0000256" key="4">
    <source>
        <dbReference type="ARBA" id="ARBA00022679"/>
    </source>
</evidence>
<evidence type="ECO:0000256" key="3">
    <source>
        <dbReference type="ARBA" id="ARBA00022576"/>
    </source>
</evidence>
<gene>
    <name evidence="7" type="ORF">BHS09_32090</name>
</gene>
<dbReference type="Gene3D" id="3.90.1150.10">
    <property type="entry name" value="Aspartate Aminotransferase, domain 1"/>
    <property type="match status" value="1"/>
</dbReference>
<dbReference type="Pfam" id="PF00202">
    <property type="entry name" value="Aminotran_3"/>
    <property type="match status" value="1"/>
</dbReference>
<keyword evidence="4" id="KW-0808">Transferase</keyword>
<dbReference type="InterPro" id="IPR015421">
    <property type="entry name" value="PyrdxlP-dep_Trfase_major"/>
</dbReference>
<dbReference type="GO" id="GO:0008483">
    <property type="term" value="F:transaminase activity"/>
    <property type="evidence" value="ECO:0007669"/>
    <property type="project" value="UniProtKB-KW"/>
</dbReference>
<dbReference type="InterPro" id="IPR015422">
    <property type="entry name" value="PyrdxlP-dep_Trfase_small"/>
</dbReference>
<evidence type="ECO:0000256" key="2">
    <source>
        <dbReference type="ARBA" id="ARBA00008954"/>
    </source>
</evidence>
<keyword evidence="5 6" id="KW-0663">Pyridoxal phosphate</keyword>
<evidence type="ECO:0000256" key="6">
    <source>
        <dbReference type="RuleBase" id="RU003560"/>
    </source>
</evidence>
<dbReference type="InterPro" id="IPR005814">
    <property type="entry name" value="Aminotrans_3"/>
</dbReference>
<dbReference type="RefSeq" id="WP_140799997.1">
    <property type="nucleotide sequence ID" value="NZ_CP017169.1"/>
</dbReference>
<dbReference type="SUPFAM" id="SSF53383">
    <property type="entry name" value="PLP-dependent transferases"/>
    <property type="match status" value="1"/>
</dbReference>
<evidence type="ECO:0000313" key="8">
    <source>
        <dbReference type="Proteomes" id="UP000320179"/>
    </source>
</evidence>
<dbReference type="CDD" id="cd00610">
    <property type="entry name" value="OAT_like"/>
    <property type="match status" value="1"/>
</dbReference>
<dbReference type="PANTHER" id="PTHR11986">
    <property type="entry name" value="AMINOTRANSFERASE CLASS III"/>
    <property type="match status" value="1"/>
</dbReference>
<name>A0AAE6G5M2_MYXXA</name>
<protein>
    <submittedName>
        <fullName evidence="7">4-aminobutyrate aminotransferase</fullName>
    </submittedName>
</protein>
<dbReference type="PIRSF" id="PIRSF000521">
    <property type="entry name" value="Transaminase_4ab_Lys_Orn"/>
    <property type="match status" value="1"/>
</dbReference>
<evidence type="ECO:0000256" key="1">
    <source>
        <dbReference type="ARBA" id="ARBA00001933"/>
    </source>
</evidence>
<dbReference type="Gene3D" id="3.40.640.10">
    <property type="entry name" value="Type I PLP-dependent aspartate aminotransferase-like (Major domain)"/>
    <property type="match status" value="1"/>
</dbReference>
<dbReference type="AlphaFoldDB" id="A0AAE6G5M2"/>
<dbReference type="GO" id="GO:0030170">
    <property type="term" value="F:pyridoxal phosphate binding"/>
    <property type="evidence" value="ECO:0007669"/>
    <property type="project" value="InterPro"/>
</dbReference>